<sequence>MRKTQKDDCFHQRPPNRSDGSTAVTGTRGSGGDPSPAGAVGASAQTSRLDNDGERSFGHSNSTGGGEPDSPSWCRTKPISPLDNSLGVFQTRSIFHLPRRASSGYFSSDGDSQPSSPHSPRPAMADRATQTPSLTGQVMQHAILRMTEAPGGGPGTHQQYGHSPSPSSTRPRNAAGDMQTEAIGRELRRIGDDFNRLLLLRGVPNPRRVVINPNPLPHIHQEPAMLLCVGILLLLIGRIIYLQGNTDSPDHSQV</sequence>
<comment type="caution">
    <text evidence="1">The sequence shown here is derived from an EMBL/GenBank/DDBJ whole genome shotgun (WGS) entry which is preliminary data.</text>
</comment>
<dbReference type="Proteomes" id="UP000793456">
    <property type="component" value="Chromosome XXI"/>
</dbReference>
<reference evidence="1" key="1">
    <citation type="submission" date="2018-11" db="EMBL/GenBank/DDBJ databases">
        <title>The sequence and de novo assembly of Larimichthys crocea genome using PacBio and Hi-C technologies.</title>
        <authorList>
            <person name="Xu P."/>
            <person name="Chen B."/>
            <person name="Zhou Z."/>
            <person name="Ke Q."/>
            <person name="Wu Y."/>
            <person name="Bai H."/>
            <person name="Pu F."/>
        </authorList>
    </citation>
    <scope>NUCLEOTIDE SEQUENCE</scope>
    <source>
        <tissue evidence="1">Muscle</tissue>
    </source>
</reference>
<evidence type="ECO:0000313" key="2">
    <source>
        <dbReference type="Proteomes" id="UP000793456"/>
    </source>
</evidence>
<name>A0ACD3QBH4_LARCR</name>
<protein>
    <submittedName>
        <fullName evidence="1">Uncharacterized protein</fullName>
    </submittedName>
</protein>
<proteinExistence type="predicted"/>
<dbReference type="EMBL" id="CM011694">
    <property type="protein sequence ID" value="TMS04488.1"/>
    <property type="molecule type" value="Genomic_DNA"/>
</dbReference>
<accession>A0ACD3QBH4</accession>
<keyword evidence="2" id="KW-1185">Reference proteome</keyword>
<gene>
    <name evidence="1" type="ORF">E3U43_009645</name>
</gene>
<organism evidence="1 2">
    <name type="scientific">Larimichthys crocea</name>
    <name type="common">Large yellow croaker</name>
    <name type="synonym">Pseudosciaena crocea</name>
    <dbReference type="NCBI Taxonomy" id="215358"/>
    <lineage>
        <taxon>Eukaryota</taxon>
        <taxon>Metazoa</taxon>
        <taxon>Chordata</taxon>
        <taxon>Craniata</taxon>
        <taxon>Vertebrata</taxon>
        <taxon>Euteleostomi</taxon>
        <taxon>Actinopterygii</taxon>
        <taxon>Neopterygii</taxon>
        <taxon>Teleostei</taxon>
        <taxon>Neoteleostei</taxon>
        <taxon>Acanthomorphata</taxon>
        <taxon>Eupercaria</taxon>
        <taxon>Sciaenidae</taxon>
        <taxon>Larimichthys</taxon>
    </lineage>
</organism>
<evidence type="ECO:0000313" key="1">
    <source>
        <dbReference type="EMBL" id="TMS04488.1"/>
    </source>
</evidence>